<keyword evidence="1" id="KW-0732">Signal</keyword>
<evidence type="ECO:0000256" key="1">
    <source>
        <dbReference type="SAM" id="SignalP"/>
    </source>
</evidence>
<proteinExistence type="predicted"/>
<name>A0AA39Q079_9AGAR</name>
<dbReference type="EMBL" id="JAUEPU010000025">
    <property type="protein sequence ID" value="KAK0493374.1"/>
    <property type="molecule type" value="Genomic_DNA"/>
</dbReference>
<organism evidence="2 3">
    <name type="scientific">Armillaria luteobubalina</name>
    <dbReference type="NCBI Taxonomy" id="153913"/>
    <lineage>
        <taxon>Eukaryota</taxon>
        <taxon>Fungi</taxon>
        <taxon>Dikarya</taxon>
        <taxon>Basidiomycota</taxon>
        <taxon>Agaricomycotina</taxon>
        <taxon>Agaricomycetes</taxon>
        <taxon>Agaricomycetidae</taxon>
        <taxon>Agaricales</taxon>
        <taxon>Marasmiineae</taxon>
        <taxon>Physalacriaceae</taxon>
        <taxon>Armillaria</taxon>
    </lineage>
</organism>
<evidence type="ECO:0000313" key="2">
    <source>
        <dbReference type="EMBL" id="KAK0493374.1"/>
    </source>
</evidence>
<feature type="signal peptide" evidence="1">
    <location>
        <begin position="1"/>
        <end position="16"/>
    </location>
</feature>
<feature type="chain" id="PRO_5041438264" description="HAT C-terminal dimerisation domain-containing protein" evidence="1">
    <location>
        <begin position="17"/>
        <end position="92"/>
    </location>
</feature>
<sequence>MLLLVHLAFTSTKTSGDLNCNLRHLPTLTQHLSVLHSLGRWKMGNTSSRMTCQSLFSAAKSTLNHLRSVFLSKGQRRSRLSVEHLILTIIAT</sequence>
<dbReference type="AlphaFoldDB" id="A0AA39Q079"/>
<accession>A0AA39Q079</accession>
<protein>
    <recommendedName>
        <fullName evidence="4">HAT C-terminal dimerisation domain-containing protein</fullName>
    </recommendedName>
</protein>
<reference evidence="2" key="1">
    <citation type="submission" date="2023-06" db="EMBL/GenBank/DDBJ databases">
        <authorList>
            <consortium name="Lawrence Berkeley National Laboratory"/>
            <person name="Ahrendt S."/>
            <person name="Sahu N."/>
            <person name="Indic B."/>
            <person name="Wong-Bajracharya J."/>
            <person name="Merenyi Z."/>
            <person name="Ke H.-M."/>
            <person name="Monk M."/>
            <person name="Kocsube S."/>
            <person name="Drula E."/>
            <person name="Lipzen A."/>
            <person name="Balint B."/>
            <person name="Henrissat B."/>
            <person name="Andreopoulos B."/>
            <person name="Martin F.M."/>
            <person name="Harder C.B."/>
            <person name="Rigling D."/>
            <person name="Ford K.L."/>
            <person name="Foster G.D."/>
            <person name="Pangilinan J."/>
            <person name="Papanicolaou A."/>
            <person name="Barry K."/>
            <person name="LaButti K."/>
            <person name="Viragh M."/>
            <person name="Koriabine M."/>
            <person name="Yan M."/>
            <person name="Riley R."/>
            <person name="Champramary S."/>
            <person name="Plett K.L."/>
            <person name="Tsai I.J."/>
            <person name="Slot J."/>
            <person name="Sipos G."/>
            <person name="Plett J."/>
            <person name="Nagy L.G."/>
            <person name="Grigoriev I.V."/>
        </authorList>
    </citation>
    <scope>NUCLEOTIDE SEQUENCE</scope>
    <source>
        <strain evidence="2">HWK02</strain>
    </source>
</reference>
<keyword evidence="3" id="KW-1185">Reference proteome</keyword>
<gene>
    <name evidence="2" type="ORF">EDD18DRAFT_1179819</name>
</gene>
<comment type="caution">
    <text evidence="2">The sequence shown here is derived from an EMBL/GenBank/DDBJ whole genome shotgun (WGS) entry which is preliminary data.</text>
</comment>
<evidence type="ECO:0000313" key="3">
    <source>
        <dbReference type="Proteomes" id="UP001175228"/>
    </source>
</evidence>
<dbReference type="Proteomes" id="UP001175228">
    <property type="component" value="Unassembled WGS sequence"/>
</dbReference>
<evidence type="ECO:0008006" key="4">
    <source>
        <dbReference type="Google" id="ProtNLM"/>
    </source>
</evidence>